<dbReference type="OrthoDB" id="5243820at2"/>
<sequence length="188" mass="20303">MSDAPDDLDVAAEIEPIESADDGDTGAAAPRKRVDKGLLAACFVIAAGLALIAWGVGSALTGTDGIDRPDEIEEISPVENAIQVLQQGNIMVDLEFGYEAVLVIDGIELETSRLGEVRDDIEPGQQQTTDPTTAVFDPGNARISFQPSEGAPIEEFTEGRHNAQVIYWRIEDGRENGARSYRWSFDVI</sequence>
<accession>A0A6C7EC28</accession>
<evidence type="ECO:0000313" key="3">
    <source>
        <dbReference type="EMBL" id="BAN01576.1"/>
    </source>
</evidence>
<dbReference type="Proteomes" id="UP000011863">
    <property type="component" value="Chromosome"/>
</dbReference>
<organism evidence="3 4">
    <name type="scientific">Ilumatobacter coccineus (strain NBRC 103263 / KCTC 29153 / YM16-304)</name>
    <dbReference type="NCBI Taxonomy" id="1313172"/>
    <lineage>
        <taxon>Bacteria</taxon>
        <taxon>Bacillati</taxon>
        <taxon>Actinomycetota</taxon>
        <taxon>Acidimicrobiia</taxon>
        <taxon>Acidimicrobiales</taxon>
        <taxon>Ilumatobacteraceae</taxon>
        <taxon>Ilumatobacter</taxon>
    </lineage>
</organism>
<feature type="compositionally biased region" description="Acidic residues" evidence="1">
    <location>
        <begin position="1"/>
        <end position="24"/>
    </location>
</feature>
<dbReference type="RefSeq" id="WP_015440823.1">
    <property type="nucleotide sequence ID" value="NC_020520.1"/>
</dbReference>
<feature type="region of interest" description="Disordered" evidence="1">
    <location>
        <begin position="1"/>
        <end position="29"/>
    </location>
</feature>
<gene>
    <name evidence="3" type="ORF">YM304_12620</name>
</gene>
<keyword evidence="2" id="KW-0472">Membrane</keyword>
<evidence type="ECO:0000313" key="4">
    <source>
        <dbReference type="Proteomes" id="UP000011863"/>
    </source>
</evidence>
<evidence type="ECO:0000256" key="2">
    <source>
        <dbReference type="SAM" id="Phobius"/>
    </source>
</evidence>
<reference evidence="3 4" key="1">
    <citation type="journal article" date="2013" name="Int. J. Syst. Evol. Microbiol.">
        <title>Ilumatobacter nonamiense sp. nov. and Ilumatobacter coccineum sp. nov., isolated from seashore sand.</title>
        <authorList>
            <person name="Matsumoto A."/>
            <person name="Kasai H."/>
            <person name="Matsuo Y."/>
            <person name="Shizuri Y."/>
            <person name="Ichikawa N."/>
            <person name="Fujita N."/>
            <person name="Omura S."/>
            <person name="Takahashi Y."/>
        </authorList>
    </citation>
    <scope>NUCLEOTIDE SEQUENCE [LARGE SCALE GENOMIC DNA]</scope>
    <source>
        <strain evidence="4">NBRC 103263 / KCTC 29153 / YM16-304</strain>
    </source>
</reference>
<dbReference type="KEGG" id="aym:YM304_12620"/>
<dbReference type="AlphaFoldDB" id="A0A6C7EC28"/>
<keyword evidence="2" id="KW-1133">Transmembrane helix</keyword>
<feature type="transmembrane region" description="Helical" evidence="2">
    <location>
        <begin position="38"/>
        <end position="60"/>
    </location>
</feature>
<dbReference type="EMBL" id="AP012057">
    <property type="protein sequence ID" value="BAN01576.1"/>
    <property type="molecule type" value="Genomic_DNA"/>
</dbReference>
<evidence type="ECO:0000256" key="1">
    <source>
        <dbReference type="SAM" id="MobiDB-lite"/>
    </source>
</evidence>
<keyword evidence="2" id="KW-0812">Transmembrane</keyword>
<proteinExistence type="predicted"/>
<keyword evidence="4" id="KW-1185">Reference proteome</keyword>
<name>A0A6C7EC28_ILUCY</name>
<protein>
    <submittedName>
        <fullName evidence="3">Uncharacterized protein</fullName>
    </submittedName>
</protein>